<dbReference type="GO" id="GO:0016787">
    <property type="term" value="F:hydrolase activity"/>
    <property type="evidence" value="ECO:0007669"/>
    <property type="project" value="UniProtKB-KW"/>
</dbReference>
<evidence type="ECO:0000259" key="2">
    <source>
        <dbReference type="Pfam" id="PF00857"/>
    </source>
</evidence>
<dbReference type="SUPFAM" id="SSF52499">
    <property type="entry name" value="Isochorismatase-like hydrolases"/>
    <property type="match status" value="1"/>
</dbReference>
<accession>A0AAJ2GSI1</accession>
<comment type="caution">
    <text evidence="3">The sequence shown here is derived from an EMBL/GenBank/DDBJ whole genome shotgun (WGS) entry which is preliminary data.</text>
</comment>
<organism evidence="3 4">
    <name type="scientific">Rhizobium hidalgonense</name>
    <dbReference type="NCBI Taxonomy" id="1538159"/>
    <lineage>
        <taxon>Bacteria</taxon>
        <taxon>Pseudomonadati</taxon>
        <taxon>Pseudomonadota</taxon>
        <taxon>Alphaproteobacteria</taxon>
        <taxon>Hyphomicrobiales</taxon>
        <taxon>Rhizobiaceae</taxon>
        <taxon>Rhizobium/Agrobacterium group</taxon>
        <taxon>Rhizobium</taxon>
    </lineage>
</organism>
<gene>
    <name evidence="3" type="ORF">RJJ65_11485</name>
</gene>
<dbReference type="Proteomes" id="UP001268610">
    <property type="component" value="Unassembled WGS sequence"/>
</dbReference>
<evidence type="ECO:0000256" key="1">
    <source>
        <dbReference type="ARBA" id="ARBA00022801"/>
    </source>
</evidence>
<dbReference type="Pfam" id="PF00857">
    <property type="entry name" value="Isochorismatase"/>
    <property type="match status" value="1"/>
</dbReference>
<name>A0AAJ2GSI1_9HYPH</name>
<evidence type="ECO:0000313" key="4">
    <source>
        <dbReference type="Proteomes" id="UP001268610"/>
    </source>
</evidence>
<dbReference type="InterPro" id="IPR036380">
    <property type="entry name" value="Isochorismatase-like_sf"/>
</dbReference>
<protein>
    <submittedName>
        <fullName evidence="3">Isochorismatase family protein</fullName>
    </submittedName>
</protein>
<dbReference type="InterPro" id="IPR050272">
    <property type="entry name" value="Isochorismatase-like_hydrls"/>
</dbReference>
<reference evidence="3" key="1">
    <citation type="submission" date="2023-04" db="EMBL/GenBank/DDBJ databases">
        <title>Genomic characterization of faba bean (Vicia faba) microsymbionts in Mexican soils.</title>
        <authorList>
            <person name="Rivera Orduna F.N."/>
            <person name="Guevara-Luna J."/>
            <person name="Yan J."/>
            <person name="Arroyo-Herrera I."/>
            <person name="Li Y."/>
            <person name="Vasquez-Murrieta M.S."/>
            <person name="Wang E.T."/>
        </authorList>
    </citation>
    <scope>NUCLEOTIDE SEQUENCE</scope>
    <source>
        <strain evidence="3">CH26</strain>
    </source>
</reference>
<dbReference type="PANTHER" id="PTHR43540:SF6">
    <property type="entry name" value="ISOCHORISMATASE-LIKE DOMAIN-CONTAINING PROTEIN"/>
    <property type="match status" value="1"/>
</dbReference>
<keyword evidence="1" id="KW-0378">Hydrolase</keyword>
<dbReference type="AlphaFoldDB" id="A0AAJ2GSI1"/>
<dbReference type="PANTHER" id="PTHR43540">
    <property type="entry name" value="PEROXYUREIDOACRYLATE/UREIDOACRYLATE AMIDOHYDROLASE-RELATED"/>
    <property type="match status" value="1"/>
</dbReference>
<evidence type="ECO:0000313" key="3">
    <source>
        <dbReference type="EMBL" id="MDR9773275.1"/>
    </source>
</evidence>
<feature type="domain" description="Isochorismatase-like" evidence="2">
    <location>
        <begin position="10"/>
        <end position="149"/>
    </location>
</feature>
<dbReference type="Gene3D" id="3.40.50.850">
    <property type="entry name" value="Isochorismatase-like"/>
    <property type="match status" value="1"/>
</dbReference>
<dbReference type="RefSeq" id="WP_172644321.1">
    <property type="nucleotide sequence ID" value="NZ_CP054028.1"/>
</dbReference>
<sequence length="192" mass="20915">MEQKMSGHETILLVIDAQESFRQRDYWDEGLASAYIGRQQALIDGAEASGMPVIQIFHVDGSGPFAEASGFVRTLAPLRIAPEAIFRKSRHSALVGSGLDVWLTENGVRRILVSGIRTEQCCETTTRHASDLGYQVDYVGEATLTFPMTDAAGRTWSAGEIRGRTELVLSGRFARITTVEQALAGRGEQLAA</sequence>
<dbReference type="InterPro" id="IPR000868">
    <property type="entry name" value="Isochorismatase-like_dom"/>
</dbReference>
<proteinExistence type="predicted"/>
<dbReference type="EMBL" id="JAVLSF010000005">
    <property type="protein sequence ID" value="MDR9773275.1"/>
    <property type="molecule type" value="Genomic_DNA"/>
</dbReference>